<evidence type="ECO:0000313" key="2">
    <source>
        <dbReference type="EMBL" id="SEA43228.1"/>
    </source>
</evidence>
<organism evidence="2 3">
    <name type="scientific">Xylanibacter ruminicola</name>
    <name type="common">Prevotella ruminicola</name>
    <dbReference type="NCBI Taxonomy" id="839"/>
    <lineage>
        <taxon>Bacteria</taxon>
        <taxon>Pseudomonadati</taxon>
        <taxon>Bacteroidota</taxon>
        <taxon>Bacteroidia</taxon>
        <taxon>Bacteroidales</taxon>
        <taxon>Prevotellaceae</taxon>
        <taxon>Xylanibacter</taxon>
    </lineage>
</organism>
<accession>A0A1H4B5J0</accession>
<protein>
    <submittedName>
        <fullName evidence="2">Uncharacterized protein</fullName>
    </submittedName>
</protein>
<dbReference type="AlphaFoldDB" id="A0A1H4B5J0"/>
<dbReference type="RefSeq" id="WP_074760906.1">
    <property type="nucleotide sequence ID" value="NZ_FNRF01000002.1"/>
</dbReference>
<dbReference type="EMBL" id="FNRF01000002">
    <property type="protein sequence ID" value="SEA43228.1"/>
    <property type="molecule type" value="Genomic_DNA"/>
</dbReference>
<dbReference type="OrthoDB" id="1395829at2"/>
<proteinExistence type="predicted"/>
<feature type="compositionally biased region" description="Basic residues" evidence="1">
    <location>
        <begin position="517"/>
        <end position="526"/>
    </location>
</feature>
<feature type="region of interest" description="Disordered" evidence="1">
    <location>
        <begin position="509"/>
        <end position="567"/>
    </location>
</feature>
<feature type="compositionally biased region" description="Pro residues" evidence="1">
    <location>
        <begin position="549"/>
        <end position="567"/>
    </location>
</feature>
<name>A0A1H4B5J0_XYLRU</name>
<evidence type="ECO:0000313" key="3">
    <source>
        <dbReference type="Proteomes" id="UP000182257"/>
    </source>
</evidence>
<gene>
    <name evidence="2" type="ORF">SAMN05216462_1524</name>
</gene>
<feature type="compositionally biased region" description="Polar residues" evidence="1">
    <location>
        <begin position="529"/>
        <end position="538"/>
    </location>
</feature>
<dbReference type="Proteomes" id="UP000182257">
    <property type="component" value="Unassembled WGS sequence"/>
</dbReference>
<evidence type="ECO:0000256" key="1">
    <source>
        <dbReference type="SAM" id="MobiDB-lite"/>
    </source>
</evidence>
<sequence length="706" mass="79769">MIKDLSCKWNFIIRNDASMNQGREDSSLSFFFANKLRCLVREYIQNSLDAHDPDLSDEPVKVSFSYDTLDCSQYPELIISLLERLKSCSNMCRSIENGKDPYYEKYEYLNERVNWGSIGYLKVSDYNTLGMPYETERFKPSKFKSCVRSSSSSYKDSEHAGGSHGLGKTVGFVNSGINAVYYSTKTTEGKTYGEGVVKLCDHLFKDEDGTVQLYENVAFYDSNNGTRPDSGDSIPEAFLREEPGTDAYVLGMEYNEEDIKVMRKEILRSFFKAIKDNKLLVDVCGEEFSCDNICNKIEECFQEEGELDIRRTRTPELLFNPRPYYKEVLCNINSDDNHREFDTSDSSLGQFETIGHATLYMWKSDSIRQANSRDSIVYMRDNNMVVEVKRGRNNKGYYALFLCDGDGSKYLRRMENVTHDKWDLGELRGESKEYQKTAAKVLQEIDSFISACEKQMFPEEESEERTIVSLRNRRVSVLGDKKQDDEVESIWPSTNITERVKVTKANGRTSILESLPGKRKKKKSKGKTVASNETNLGPSVTPIETDSPTPTPTDPPVPVPPYPHPAPPMPAPPFGIPETPDGPVVGGEGNFEGNTDEIEDSGVRMREIKLDGRNRHLIPLHDGEFACKLVLTVPRDFANCRIELFVQGVTGQIPLSLNRVSDNCKISGMDSNEITGFNLTAGNNVIKFTPVESVKNYTLIIKAYGN</sequence>
<reference evidence="2 3" key="1">
    <citation type="submission" date="2016-10" db="EMBL/GenBank/DDBJ databases">
        <authorList>
            <person name="de Groot N.N."/>
        </authorList>
    </citation>
    <scope>NUCLEOTIDE SEQUENCE [LARGE SCALE GENOMIC DNA]</scope>
    <source>
        <strain evidence="2 3">D31d</strain>
    </source>
</reference>